<accession>A0A4S4N5E4</accession>
<dbReference type="InterPro" id="IPR041698">
    <property type="entry name" value="Methyltransf_25"/>
</dbReference>
<evidence type="ECO:0000259" key="2">
    <source>
        <dbReference type="Pfam" id="PF13649"/>
    </source>
</evidence>
<dbReference type="PANTHER" id="PTHR43591">
    <property type="entry name" value="METHYLTRANSFERASE"/>
    <property type="match status" value="1"/>
</dbReference>
<evidence type="ECO:0000256" key="1">
    <source>
        <dbReference type="SAM" id="MobiDB-lite"/>
    </source>
</evidence>
<dbReference type="InterPro" id="IPR029063">
    <property type="entry name" value="SAM-dependent_MTases_sf"/>
</dbReference>
<dbReference type="PANTHER" id="PTHR43591:SF24">
    <property type="entry name" value="2-METHOXY-6-POLYPRENYL-1,4-BENZOQUINOL METHYLASE, MITOCHONDRIAL"/>
    <property type="match status" value="1"/>
</dbReference>
<comment type="caution">
    <text evidence="3">The sequence shown here is derived from an EMBL/GenBank/DDBJ whole genome shotgun (WGS) entry which is preliminary data.</text>
</comment>
<name>A0A4S4N5E4_9APHY</name>
<feature type="compositionally biased region" description="Low complexity" evidence="1">
    <location>
        <begin position="17"/>
        <end position="28"/>
    </location>
</feature>
<evidence type="ECO:0000313" key="3">
    <source>
        <dbReference type="EMBL" id="THH33148.1"/>
    </source>
</evidence>
<reference evidence="3 4" key="1">
    <citation type="submission" date="2019-02" db="EMBL/GenBank/DDBJ databases">
        <title>Genome sequencing of the rare red list fungi Antrodiella citrinella (Flaviporus citrinellus).</title>
        <authorList>
            <person name="Buettner E."/>
            <person name="Kellner H."/>
        </authorList>
    </citation>
    <scope>NUCLEOTIDE SEQUENCE [LARGE SCALE GENOMIC DNA]</scope>
    <source>
        <strain evidence="3 4">DSM 108506</strain>
    </source>
</reference>
<dbReference type="SUPFAM" id="SSF53335">
    <property type="entry name" value="S-adenosyl-L-methionine-dependent methyltransferases"/>
    <property type="match status" value="1"/>
</dbReference>
<dbReference type="Proteomes" id="UP000308730">
    <property type="component" value="Unassembled WGS sequence"/>
</dbReference>
<dbReference type="OrthoDB" id="2013972at2759"/>
<proteinExistence type="predicted"/>
<dbReference type="GO" id="GO:0008168">
    <property type="term" value="F:methyltransferase activity"/>
    <property type="evidence" value="ECO:0007669"/>
    <property type="project" value="TreeGrafter"/>
</dbReference>
<evidence type="ECO:0000313" key="4">
    <source>
        <dbReference type="Proteomes" id="UP000308730"/>
    </source>
</evidence>
<keyword evidence="4" id="KW-1185">Reference proteome</keyword>
<organism evidence="3 4">
    <name type="scientific">Antrodiella citrinella</name>
    <dbReference type="NCBI Taxonomy" id="2447956"/>
    <lineage>
        <taxon>Eukaryota</taxon>
        <taxon>Fungi</taxon>
        <taxon>Dikarya</taxon>
        <taxon>Basidiomycota</taxon>
        <taxon>Agaricomycotina</taxon>
        <taxon>Agaricomycetes</taxon>
        <taxon>Polyporales</taxon>
        <taxon>Steccherinaceae</taxon>
        <taxon>Antrodiella</taxon>
    </lineage>
</organism>
<feature type="region of interest" description="Disordered" evidence="1">
    <location>
        <begin position="1"/>
        <end position="62"/>
    </location>
</feature>
<feature type="compositionally biased region" description="Low complexity" evidence="1">
    <location>
        <begin position="172"/>
        <end position="192"/>
    </location>
</feature>
<dbReference type="CDD" id="cd02440">
    <property type="entry name" value="AdoMet_MTases"/>
    <property type="match status" value="1"/>
</dbReference>
<dbReference type="AlphaFoldDB" id="A0A4S4N5E4"/>
<gene>
    <name evidence="3" type="ORF">EUX98_g1041</name>
</gene>
<feature type="region of interest" description="Disordered" evidence="1">
    <location>
        <begin position="77"/>
        <end position="123"/>
    </location>
</feature>
<sequence length="720" mass="80489">MDWTSPVPASTSLGDGAFFSAASSTPSRTPTPAPVPGGPGYVRSNNRSTSSTSSESSTSSFSSGIRYNQFFSKMGLFTKDAPDNNTTPKKGQPLHDASNNARKVFSPNAMFCESPPSSEQHSLSNISLISNATVRPAYKQPKHKRSLAKLLDLTLPGSARSSEDSTPNGTPDLSSSNESDGSSGLLHTSSTVSDDEDEEETSSEDEEDYYLISRLRQRGDMLHHRFSKDVAPYMQAYSTSSLNNDYYAYDLYHRLSPTGSPSFHDYGHKPPRHVLDLGCGEGYWAAEAATTWKEAGTKVTAFDLVDLGSAVRKSIEPDVAKKMKWMKGNFVINPLPFQDNTFDMVRMANLTLAIPRSRWLGLLTEVRRVLKPLGRLELIDDEIVFPTQAPFSAPIYYELTEKWDHDDLVDNWLPGKKFNKDETARNQWLNYEQKKRRAEVMESIFENMLTKKYDIAMRPHLFLPDLLARVFGPSRTCTAGTHEIQVPVGQAGGKLPEHGMIRRSTESEVSGKLAGFFRTGRMQSKENYNPESGVSSFPGPSHMPFDDAVLKSTSKMRRMLVDDSAVESKAIIPRYQPAGLLLSPSSFAPMGLDTLEMHVLSNVHVLLACKHAMQLYVEELNEVHGSILIDEKEFDDMFWQYDYLKRERMNWPRPRGEVRVDSDLTLTQRLFRGCKKLIMDTPEPAPIEPDQVSPPVEGVKPPICNYLPVRTIRVFSAIKA</sequence>
<dbReference type="Gene3D" id="3.40.50.150">
    <property type="entry name" value="Vaccinia Virus protein VP39"/>
    <property type="match status" value="1"/>
</dbReference>
<dbReference type="Pfam" id="PF13649">
    <property type="entry name" value="Methyltransf_25"/>
    <property type="match status" value="1"/>
</dbReference>
<dbReference type="EMBL" id="SGPM01000010">
    <property type="protein sequence ID" value="THH33148.1"/>
    <property type="molecule type" value="Genomic_DNA"/>
</dbReference>
<protein>
    <recommendedName>
        <fullName evidence="2">Methyltransferase domain-containing protein</fullName>
    </recommendedName>
</protein>
<feature type="compositionally biased region" description="Acidic residues" evidence="1">
    <location>
        <begin position="193"/>
        <end position="209"/>
    </location>
</feature>
<feature type="region of interest" description="Disordered" evidence="1">
    <location>
        <begin position="157"/>
        <end position="209"/>
    </location>
</feature>
<feature type="compositionally biased region" description="Low complexity" evidence="1">
    <location>
        <begin position="48"/>
        <end position="62"/>
    </location>
</feature>
<feature type="domain" description="Methyltransferase" evidence="2">
    <location>
        <begin position="274"/>
        <end position="374"/>
    </location>
</feature>